<dbReference type="Proteomes" id="UP000241690">
    <property type="component" value="Unassembled WGS sequence"/>
</dbReference>
<proteinExistence type="predicted"/>
<sequence>MDKKPPRMRHHHQGAAKENEAAHVAELALQQLAKEEPGSVLSAVQCFIGHTDFWATICWEGQNLFFFSFFQARFRHTQGPRSGQSRRITCRAALTCVELLLRCLALLCVPVQQAHGRIDFWYKPQRESWPKTQCTPHSCRWRHWCFVAWTCIILSS</sequence>
<dbReference type="AlphaFoldDB" id="A0A2T4ANK4"/>
<dbReference type="GeneID" id="36622588"/>
<keyword evidence="2" id="KW-1185">Reference proteome</keyword>
<name>A0A2T4ANK4_TRIHA</name>
<protein>
    <submittedName>
        <fullName evidence="1">Uncharacterized protein</fullName>
    </submittedName>
</protein>
<reference evidence="1 2" key="1">
    <citation type="submission" date="2016-07" db="EMBL/GenBank/DDBJ databases">
        <title>Multiple horizontal gene transfer events from other fungi enriched the ability of initially mycotrophic Trichoderma (Ascomycota) to feed on dead plant biomass.</title>
        <authorList>
            <consortium name="DOE Joint Genome Institute"/>
            <person name="Aerts A."/>
            <person name="Atanasova L."/>
            <person name="Chenthamara K."/>
            <person name="Zhang J."/>
            <person name="Grujic M."/>
            <person name="Henrissat B."/>
            <person name="Kuo A."/>
            <person name="Salamov A."/>
            <person name="Lipzen A."/>
            <person name="Labutti K."/>
            <person name="Barry K."/>
            <person name="Miao Y."/>
            <person name="Rahimi M.J."/>
            <person name="Shen Q."/>
            <person name="Grigoriev I.V."/>
            <person name="Kubicek C.P."/>
            <person name="Druzhinina I.S."/>
        </authorList>
    </citation>
    <scope>NUCLEOTIDE SEQUENCE [LARGE SCALE GENOMIC DNA]</scope>
    <source>
        <strain evidence="1 2">CBS 226.95</strain>
    </source>
</reference>
<dbReference type="RefSeq" id="XP_024778324.1">
    <property type="nucleotide sequence ID" value="XM_024914023.1"/>
</dbReference>
<evidence type="ECO:0000313" key="1">
    <source>
        <dbReference type="EMBL" id="PTB58647.1"/>
    </source>
</evidence>
<dbReference type="EMBL" id="KZ679676">
    <property type="protein sequence ID" value="PTB58647.1"/>
    <property type="molecule type" value="Genomic_DNA"/>
</dbReference>
<evidence type="ECO:0000313" key="2">
    <source>
        <dbReference type="Proteomes" id="UP000241690"/>
    </source>
</evidence>
<gene>
    <name evidence="1" type="ORF">M431DRAFT_282217</name>
</gene>
<organism evidence="1 2">
    <name type="scientific">Trichoderma harzianum CBS 226.95</name>
    <dbReference type="NCBI Taxonomy" id="983964"/>
    <lineage>
        <taxon>Eukaryota</taxon>
        <taxon>Fungi</taxon>
        <taxon>Dikarya</taxon>
        <taxon>Ascomycota</taxon>
        <taxon>Pezizomycotina</taxon>
        <taxon>Sordariomycetes</taxon>
        <taxon>Hypocreomycetidae</taxon>
        <taxon>Hypocreales</taxon>
        <taxon>Hypocreaceae</taxon>
        <taxon>Trichoderma</taxon>
    </lineage>
</organism>
<accession>A0A2T4ANK4</accession>